<dbReference type="GO" id="GO:0017056">
    <property type="term" value="F:structural constituent of nuclear pore"/>
    <property type="evidence" value="ECO:0007669"/>
    <property type="project" value="InterPro"/>
</dbReference>
<feature type="domain" description="Nucleoporin POM152 ninth Ig-like" evidence="6">
    <location>
        <begin position="1077"/>
        <end position="1153"/>
    </location>
</feature>
<dbReference type="Proteomes" id="UP001163105">
    <property type="component" value="Unassembled WGS sequence"/>
</dbReference>
<feature type="region of interest" description="Disordered" evidence="1">
    <location>
        <begin position="1376"/>
        <end position="1397"/>
    </location>
</feature>
<feature type="domain" description="Nucleoporin POM152 first Ig-like" evidence="5">
    <location>
        <begin position="202"/>
        <end position="311"/>
    </location>
</feature>
<feature type="domain" description="Nucleoporin POM152 Ig-like" evidence="4">
    <location>
        <begin position="761"/>
        <end position="848"/>
    </location>
</feature>
<evidence type="ECO:0000259" key="4">
    <source>
        <dbReference type="Pfam" id="PF24312"/>
    </source>
</evidence>
<feature type="domain" description="Nucleoporin POM152 immunoglobulin-like" evidence="2">
    <location>
        <begin position="878"/>
        <end position="968"/>
    </location>
</feature>
<dbReference type="InterPro" id="IPR056540">
    <property type="entry name" value="TMD_POM152"/>
</dbReference>
<dbReference type="InterPro" id="IPR056543">
    <property type="entry name" value="Ig-like_POM152_9th"/>
</dbReference>
<feature type="domain" description="Nucleoporin POM152 N-terminal transmembrane" evidence="3">
    <location>
        <begin position="66"/>
        <end position="151"/>
    </location>
</feature>
<dbReference type="InterPro" id="IPR056541">
    <property type="entry name" value="Ig-like_POM152"/>
</dbReference>
<dbReference type="InterPro" id="IPR056544">
    <property type="entry name" value="Ig_POM152"/>
</dbReference>
<feature type="region of interest" description="Disordered" evidence="1">
    <location>
        <begin position="1444"/>
        <end position="1470"/>
    </location>
</feature>
<protein>
    <submittedName>
        <fullName evidence="7">Nuclear envelope pore membrane protein</fullName>
    </submittedName>
</protein>
<feature type="domain" description="Nucleoporin POM152 Ig-like" evidence="4">
    <location>
        <begin position="1159"/>
        <end position="1249"/>
    </location>
</feature>
<dbReference type="PANTHER" id="PTHR28206:SF1">
    <property type="entry name" value="NUCLEOPORIN POM152"/>
    <property type="match status" value="1"/>
</dbReference>
<dbReference type="PANTHER" id="PTHR28206">
    <property type="entry name" value="NUCLEOPORIN POM152"/>
    <property type="match status" value="1"/>
</dbReference>
<name>A0AB34FP16_9HYPO</name>
<accession>A0AB34FP16</accession>
<evidence type="ECO:0000259" key="3">
    <source>
        <dbReference type="Pfam" id="PF24097"/>
    </source>
</evidence>
<feature type="domain" description="Nucleoporin POM152 Ig-like" evidence="4">
    <location>
        <begin position="452"/>
        <end position="555"/>
    </location>
</feature>
<dbReference type="GO" id="GO:0006606">
    <property type="term" value="P:protein import into nucleus"/>
    <property type="evidence" value="ECO:0007669"/>
    <property type="project" value="TreeGrafter"/>
</dbReference>
<dbReference type="Pfam" id="PF24519">
    <property type="entry name" value="Ig-like_Pom152_1"/>
    <property type="match status" value="1"/>
</dbReference>
<feature type="compositionally biased region" description="Basic and acidic residues" evidence="1">
    <location>
        <begin position="1386"/>
        <end position="1397"/>
    </location>
</feature>
<evidence type="ECO:0000256" key="1">
    <source>
        <dbReference type="SAM" id="MobiDB-lite"/>
    </source>
</evidence>
<keyword evidence="8" id="KW-1185">Reference proteome</keyword>
<dbReference type="EMBL" id="JAQHRD010000005">
    <property type="protein sequence ID" value="KAJ6440905.1"/>
    <property type="molecule type" value="Genomic_DNA"/>
</dbReference>
<evidence type="ECO:0000313" key="7">
    <source>
        <dbReference type="EMBL" id="KAJ6440905.1"/>
    </source>
</evidence>
<reference evidence="7" key="1">
    <citation type="submission" date="2023-01" db="EMBL/GenBank/DDBJ databases">
        <title>The growth and conidiation of Purpureocillium lavendulum are regulated by nitrogen source and histone H3K14 acetylation.</title>
        <authorList>
            <person name="Tang P."/>
            <person name="Han J."/>
            <person name="Zhang C."/>
            <person name="Tang P."/>
            <person name="Qi F."/>
            <person name="Zhang K."/>
            <person name="Liang L."/>
        </authorList>
    </citation>
    <scope>NUCLEOTIDE SEQUENCE</scope>
    <source>
        <strain evidence="7">YMF1.00683</strain>
    </source>
</reference>
<evidence type="ECO:0000259" key="2">
    <source>
        <dbReference type="Pfam" id="PF23664"/>
    </source>
</evidence>
<evidence type="ECO:0000313" key="8">
    <source>
        <dbReference type="Proteomes" id="UP001163105"/>
    </source>
</evidence>
<evidence type="ECO:0000259" key="5">
    <source>
        <dbReference type="Pfam" id="PF24519"/>
    </source>
</evidence>
<feature type="compositionally biased region" description="Polar residues" evidence="1">
    <location>
        <begin position="1"/>
        <end position="13"/>
    </location>
</feature>
<feature type="domain" description="Nucleoporin POM152 immunoglobulin-like" evidence="2">
    <location>
        <begin position="559"/>
        <end position="661"/>
    </location>
</feature>
<comment type="caution">
    <text evidence="7">The sequence shown here is derived from an EMBL/GenBank/DDBJ whole genome shotgun (WGS) entry which is preliminary data.</text>
</comment>
<dbReference type="Pfam" id="PF24312">
    <property type="entry name" value="Ig-like_POM152"/>
    <property type="match status" value="3"/>
</dbReference>
<feature type="region of interest" description="Disordered" evidence="1">
    <location>
        <begin position="1"/>
        <end position="50"/>
    </location>
</feature>
<feature type="compositionally biased region" description="Low complexity" evidence="1">
    <location>
        <begin position="14"/>
        <end position="41"/>
    </location>
</feature>
<dbReference type="Pfam" id="PF24527">
    <property type="entry name" value="Ig-like_Pom152_9"/>
    <property type="match status" value="1"/>
</dbReference>
<evidence type="ECO:0000259" key="6">
    <source>
        <dbReference type="Pfam" id="PF24527"/>
    </source>
</evidence>
<proteinExistence type="predicted"/>
<gene>
    <name evidence="7" type="primary">POM152</name>
    <name evidence="7" type="ORF">O9K51_06697</name>
</gene>
<dbReference type="InterPro" id="IPR037701">
    <property type="entry name" value="Pom152"/>
</dbReference>
<dbReference type="GO" id="GO:0006999">
    <property type="term" value="P:nuclear pore organization"/>
    <property type="evidence" value="ECO:0007669"/>
    <property type="project" value="TreeGrafter"/>
</dbReference>
<dbReference type="Pfam" id="PF23664">
    <property type="entry name" value="Ig_Pom152"/>
    <property type="match status" value="2"/>
</dbReference>
<dbReference type="GO" id="GO:0070762">
    <property type="term" value="C:nuclear pore transmembrane ring"/>
    <property type="evidence" value="ECO:0007669"/>
    <property type="project" value="TreeGrafter"/>
</dbReference>
<sequence>MTTPATGARRQNLQQQQQQQTPSTVASVSSTAGSTATKSPTLPLAPESQATHNVTSRPVIPLTFLDAPQQRLYAFGVYVLLWAWKLYDWLQVVEDGDSSWWLFLKWIFIDFAFLYGLPELRIPWLELSQALVSGIFMSHLVLNYMLMFNIPLPWQSWLLGLVKVLYDRELSISEHNVKVANILNNHSLIMGKQIINILPEGSAVLNPEHIPYCLGPKSKTGVSLPIYFNASVPAEIELVRIDLDTNKEETIKVPSREVNRVAKSIRDQMGDPNSAGFNWQFQVKKPGVYRLAKVLDEYKLEVQRTTKDTYVVPCPQARIKTAESTQRCIRDLSDLSLDVYGTPPLKIVYRRTINGKNDGFHFQSLQPDGFTSPLLQGTSDAIITNEDDFSWVRPSKVTVGLNESMTTAGEWAYSVEEVHDAFGNVVKYAEPGVEADHAVSRGLTQSFAVMERPKVRLQNCDLRNPIKVAKGQPAKLPVNFGISGAVTDTSYKVTWKFSPINSLTNSGDHGKEVSFGEFSAKNSRDKPIVSEPGLYTLDSIISGSCKGEVAEPSSCLLLNPLEPHLSIKTEDIPDKCAGNSIGLRVDLDLVGTPPFTVRYDIITDGHVEKQAQRINSLRAQLELIPKTAGRHKYVFRSIDDAVYAGLPLDGSDKVLEQVVKPAASAIIASRDKEVSACLDSEVEVDVELHGDPPFNLEWEMVHDGKRKTERASGIEDRRFRIKTASLGKGGEYILALSSVQDQRGCRTFLQDQLKISVRRQRPRGSFGLVEQKNSITAVESDTPLRLPLRLQGEAPWTVSYRNLNESGSVLTKTATGANDYLLVKTRGVYEIVNVRDKQCPGTVDATASQFKVDWFPRPKMSLVETESITTANDKFVKHEVCEGDIDGFEVKLQGSPPYHVEYEVTHKSVQGSSATLQKKFDAALPKAAISMDTSKAGQYRYRFFGLADNLYNNDKGFNQLVVEQRVNAKPSATFTKPGQSFKYCMQEQEQEDKIPIKLTGVAPFYVEVEIKHQAGSPPETYRISSINSNSYGMPIPREHLRLGTQQLRIRRVRDARGCQQKYEIGAPSIQIQLFDAPSIYALESREDFCVGERIAYTLSGTPPFDITYDFNGRWNAKSQTTNFRRIAEKAGEFTITSISDKASECRAAVNLRKTIHPLPSVQISRGKQSRVDIHEGNEVEILFEFWGTPPFEFTYTRSTNAKKGQRSVVLETRHDVSYEHSKIVKASQEGTYEVVAIKDKFCSFSTQQQHRLLVDLDDVSAVIAVSRHAAEVVRQAGPELLPLLQAGIPDGGEDVVIGSPTAEEDEGVVVHAPQLPDKHVDGGHLAGALVEVLELRVALGDGDVGGGVADNGADGLGREVEQHVVVLQGRLEERGGVKGEGPVADEPARGLGEARHARGDELGRAVARVREAGAVSRGGDAHDEPVEVRVARAPRLELAADGEAVVVAESTTSGSSRQSHRDRKKREDVQHHELDELLADVARELVRVEPVFDEPDRLRKRLQPRAKRGDRLRVQRQGLVQPVELLQRLDCLLAETIVQGLVLGLSLQQSLFKIAVYPQAESRPVFVHHVEVGQALDANLSILTAEVRRDVLVSRGQTSVNVE</sequence>
<dbReference type="Pfam" id="PF24097">
    <property type="entry name" value="TMD_POM152"/>
    <property type="match status" value="1"/>
</dbReference>
<dbReference type="InterPro" id="IPR056542">
    <property type="entry name" value="Ig-like_POM152_1st"/>
</dbReference>
<organism evidence="7 8">
    <name type="scientific">Purpureocillium lavendulum</name>
    <dbReference type="NCBI Taxonomy" id="1247861"/>
    <lineage>
        <taxon>Eukaryota</taxon>
        <taxon>Fungi</taxon>
        <taxon>Dikarya</taxon>
        <taxon>Ascomycota</taxon>
        <taxon>Pezizomycotina</taxon>
        <taxon>Sordariomycetes</taxon>
        <taxon>Hypocreomycetidae</taxon>
        <taxon>Hypocreales</taxon>
        <taxon>Ophiocordycipitaceae</taxon>
        <taxon>Purpureocillium</taxon>
    </lineage>
</organism>